<evidence type="ECO:0000256" key="8">
    <source>
        <dbReference type="PROSITE-ProRule" id="PRU00282"/>
    </source>
</evidence>
<evidence type="ECO:0000256" key="6">
    <source>
        <dbReference type="ARBA" id="ARBA00022989"/>
    </source>
</evidence>
<comment type="subcellular location">
    <subcellularLocation>
        <location evidence="1">Membrane</location>
        <topology evidence="1">Multi-pass membrane protein</topology>
    </subcellularLocation>
</comment>
<keyword evidence="7 8" id="KW-0472">Membrane</keyword>
<dbReference type="InterPro" id="IPR050391">
    <property type="entry name" value="Mito_Metabolite_Transporter"/>
</dbReference>
<evidence type="ECO:0000256" key="3">
    <source>
        <dbReference type="ARBA" id="ARBA00022448"/>
    </source>
</evidence>
<name>A0ABD3MF15_9STRA</name>
<feature type="repeat" description="Solcar" evidence="8">
    <location>
        <begin position="214"/>
        <end position="305"/>
    </location>
</feature>
<accession>A0ABD3MF15</accession>
<evidence type="ECO:0000256" key="7">
    <source>
        <dbReference type="ARBA" id="ARBA00023136"/>
    </source>
</evidence>
<proteinExistence type="inferred from homology"/>
<protein>
    <recommendedName>
        <fullName evidence="12">Mitochondrial 2-oxoglutarate/malate carrier protein</fullName>
    </recommendedName>
</protein>
<evidence type="ECO:0000256" key="9">
    <source>
        <dbReference type="RuleBase" id="RU000488"/>
    </source>
</evidence>
<keyword evidence="11" id="KW-1185">Reference proteome</keyword>
<evidence type="ECO:0000256" key="2">
    <source>
        <dbReference type="ARBA" id="ARBA00006375"/>
    </source>
</evidence>
<dbReference type="EMBL" id="JALLBG020000131">
    <property type="protein sequence ID" value="KAL3762676.1"/>
    <property type="molecule type" value="Genomic_DNA"/>
</dbReference>
<dbReference type="AlphaFoldDB" id="A0ABD3MF15"/>
<evidence type="ECO:0000256" key="5">
    <source>
        <dbReference type="ARBA" id="ARBA00022737"/>
    </source>
</evidence>
<dbReference type="Proteomes" id="UP001530293">
    <property type="component" value="Unassembled WGS sequence"/>
</dbReference>
<evidence type="ECO:0000313" key="11">
    <source>
        <dbReference type="Proteomes" id="UP001530293"/>
    </source>
</evidence>
<dbReference type="Pfam" id="PF00153">
    <property type="entry name" value="Mito_carr"/>
    <property type="match status" value="3"/>
</dbReference>
<dbReference type="PROSITE" id="PS50920">
    <property type="entry name" value="SOLCAR"/>
    <property type="match status" value="3"/>
</dbReference>
<dbReference type="PANTHER" id="PTHR45618">
    <property type="entry name" value="MITOCHONDRIAL DICARBOXYLATE CARRIER-RELATED"/>
    <property type="match status" value="1"/>
</dbReference>
<sequence length="310" mass="33931">MATASTAIVAPKMSTPSPQPTAVSVSKPVVFATSGLGGMIGWVIVHPANTTAVRMNLHKGSKFSFMGMIRENGFLSLYDGLAAGVWRQVFYATSRFGLFETCRDKLHEIRGKTDFAGRVVVGAATGATAAFISCPMEVATVRMSNDASLPLAERRNYKGVFDVIKRIYTEEGVKAFWRGSIPFSQRAALVGVFQVATLDQFTELYSRYLNQKKNSIPNVFCSAMTSGLIYSVATMPLEASKNRMASQKPDAVTGKLPYTSTLQLLRAVSANEGFLALYNGFFPYYIRCGGHTVCMFIAVQVLRDYYTSMQ</sequence>
<feature type="repeat" description="Solcar" evidence="8">
    <location>
        <begin position="29"/>
        <end position="105"/>
    </location>
</feature>
<dbReference type="SUPFAM" id="SSF103506">
    <property type="entry name" value="Mitochondrial carrier"/>
    <property type="match status" value="1"/>
</dbReference>
<dbReference type="InterPro" id="IPR023395">
    <property type="entry name" value="MCP_dom_sf"/>
</dbReference>
<keyword evidence="3 9" id="KW-0813">Transport</keyword>
<keyword evidence="5" id="KW-0677">Repeat</keyword>
<feature type="repeat" description="Solcar" evidence="8">
    <location>
        <begin position="113"/>
        <end position="204"/>
    </location>
</feature>
<evidence type="ECO:0000256" key="4">
    <source>
        <dbReference type="ARBA" id="ARBA00022692"/>
    </source>
</evidence>
<comment type="caution">
    <text evidence="10">The sequence shown here is derived from an EMBL/GenBank/DDBJ whole genome shotgun (WGS) entry which is preliminary data.</text>
</comment>
<evidence type="ECO:0008006" key="12">
    <source>
        <dbReference type="Google" id="ProtNLM"/>
    </source>
</evidence>
<dbReference type="GO" id="GO:0016020">
    <property type="term" value="C:membrane"/>
    <property type="evidence" value="ECO:0007669"/>
    <property type="project" value="UniProtKB-SubCell"/>
</dbReference>
<reference evidence="10 11" key="1">
    <citation type="submission" date="2024-10" db="EMBL/GenBank/DDBJ databases">
        <title>Updated reference genomes for cyclostephanoid diatoms.</title>
        <authorList>
            <person name="Roberts W.R."/>
            <person name="Alverson A.J."/>
        </authorList>
    </citation>
    <scope>NUCLEOTIDE SEQUENCE [LARGE SCALE GENOMIC DNA]</scope>
    <source>
        <strain evidence="10 11">AJA232-27</strain>
    </source>
</reference>
<comment type="similarity">
    <text evidence="2 9">Belongs to the mitochondrial carrier (TC 2.A.29) family.</text>
</comment>
<keyword evidence="4 8" id="KW-0812">Transmembrane</keyword>
<dbReference type="InterPro" id="IPR018108">
    <property type="entry name" value="MCP_transmembrane"/>
</dbReference>
<dbReference type="Gene3D" id="1.50.40.10">
    <property type="entry name" value="Mitochondrial carrier domain"/>
    <property type="match status" value="1"/>
</dbReference>
<gene>
    <name evidence="10" type="ORF">ACHAWU_001621</name>
</gene>
<evidence type="ECO:0000313" key="10">
    <source>
        <dbReference type="EMBL" id="KAL3762676.1"/>
    </source>
</evidence>
<organism evidence="10 11">
    <name type="scientific">Discostella pseudostelligera</name>
    <dbReference type="NCBI Taxonomy" id="259834"/>
    <lineage>
        <taxon>Eukaryota</taxon>
        <taxon>Sar</taxon>
        <taxon>Stramenopiles</taxon>
        <taxon>Ochrophyta</taxon>
        <taxon>Bacillariophyta</taxon>
        <taxon>Coscinodiscophyceae</taxon>
        <taxon>Thalassiosirophycidae</taxon>
        <taxon>Stephanodiscales</taxon>
        <taxon>Stephanodiscaceae</taxon>
        <taxon>Discostella</taxon>
    </lineage>
</organism>
<keyword evidence="6" id="KW-1133">Transmembrane helix</keyword>
<evidence type="ECO:0000256" key="1">
    <source>
        <dbReference type="ARBA" id="ARBA00004141"/>
    </source>
</evidence>